<dbReference type="Gene3D" id="3.40.50.12780">
    <property type="entry name" value="N-terminal domain of ligase-like"/>
    <property type="match status" value="1"/>
</dbReference>
<keyword evidence="4" id="KW-1185">Reference proteome</keyword>
<reference evidence="3 4" key="1">
    <citation type="submission" date="2018-08" db="EMBL/GenBank/DDBJ databases">
        <title>Flavobacterium tibetense sp. nov., isolated from a wetland YonghuCo on Tibetan Plateau.</title>
        <authorList>
            <person name="Phurbu D."/>
            <person name="Lu H."/>
            <person name="Xing P."/>
        </authorList>
    </citation>
    <scope>NUCLEOTIDE SEQUENCE [LARGE SCALE GENOMIC DNA]</scope>
    <source>
        <strain evidence="3 4">DJC</strain>
    </source>
</reference>
<dbReference type="OrthoDB" id="9803968at2"/>
<evidence type="ECO:0000313" key="4">
    <source>
        <dbReference type="Proteomes" id="UP000284547"/>
    </source>
</evidence>
<proteinExistence type="inferred from homology"/>
<feature type="domain" description="AMP-dependent synthetase/ligase" evidence="2">
    <location>
        <begin position="88"/>
        <end position="405"/>
    </location>
</feature>
<protein>
    <recommendedName>
        <fullName evidence="2">AMP-dependent synthetase/ligase domain-containing protein</fullName>
    </recommendedName>
</protein>
<organism evidence="3 4">
    <name type="scientific">Pseudotabrizicola alkalilacus</name>
    <dbReference type="NCBI Taxonomy" id="2305252"/>
    <lineage>
        <taxon>Bacteria</taxon>
        <taxon>Pseudomonadati</taxon>
        <taxon>Pseudomonadota</taxon>
        <taxon>Alphaproteobacteria</taxon>
        <taxon>Rhodobacterales</taxon>
        <taxon>Paracoccaceae</taxon>
        <taxon>Pseudotabrizicola</taxon>
    </lineage>
</organism>
<evidence type="ECO:0000313" key="3">
    <source>
        <dbReference type="EMBL" id="RGP35741.1"/>
    </source>
</evidence>
<dbReference type="SUPFAM" id="SSF56801">
    <property type="entry name" value="Acetyl-CoA synthetase-like"/>
    <property type="match status" value="1"/>
</dbReference>
<comment type="similarity">
    <text evidence="1">Belongs to the ATP-dependent AMP-binding enzyme family.</text>
</comment>
<dbReference type="PANTHER" id="PTHR22754">
    <property type="entry name" value="DISCO-INTERACTING PROTEIN 2 DIP2 -RELATED"/>
    <property type="match status" value="1"/>
</dbReference>
<dbReference type="GO" id="GO:0070566">
    <property type="term" value="F:adenylyltransferase activity"/>
    <property type="evidence" value="ECO:0007669"/>
    <property type="project" value="TreeGrafter"/>
</dbReference>
<dbReference type="AlphaFoldDB" id="A0A411YY05"/>
<dbReference type="Proteomes" id="UP000284547">
    <property type="component" value="Unassembled WGS sequence"/>
</dbReference>
<dbReference type="Pfam" id="PF00501">
    <property type="entry name" value="AMP-binding"/>
    <property type="match status" value="1"/>
</dbReference>
<dbReference type="PANTHER" id="PTHR22754:SF32">
    <property type="entry name" value="DISCO-INTERACTING PROTEIN 2"/>
    <property type="match status" value="1"/>
</dbReference>
<accession>A0A411YY05</accession>
<dbReference type="RefSeq" id="WP_118155566.1">
    <property type="nucleotide sequence ID" value="NZ_QWEY01000012.1"/>
</dbReference>
<dbReference type="InterPro" id="IPR045851">
    <property type="entry name" value="AMP-bd_C_sf"/>
</dbReference>
<dbReference type="GO" id="GO:0006633">
    <property type="term" value="P:fatty acid biosynthetic process"/>
    <property type="evidence" value="ECO:0007669"/>
    <property type="project" value="TreeGrafter"/>
</dbReference>
<gene>
    <name evidence="3" type="ORF">D1012_18290</name>
</gene>
<dbReference type="GO" id="GO:0005886">
    <property type="term" value="C:plasma membrane"/>
    <property type="evidence" value="ECO:0007669"/>
    <property type="project" value="TreeGrafter"/>
</dbReference>
<dbReference type="EMBL" id="QWEY01000012">
    <property type="protein sequence ID" value="RGP35741.1"/>
    <property type="molecule type" value="Genomic_DNA"/>
</dbReference>
<evidence type="ECO:0000259" key="2">
    <source>
        <dbReference type="Pfam" id="PF00501"/>
    </source>
</evidence>
<dbReference type="InterPro" id="IPR000873">
    <property type="entry name" value="AMP-dep_synth/lig_dom"/>
</dbReference>
<sequence>MESDTRNSHLKGWESRLEKRSSLREDVLDVLEARAGTRQISVLGRGDRATHYTGSQLLEGAERCLKDWASCLGDGPHVLIAALPFGEAFLFPLLASLIGEGCLVPIAPPRPTDPPGRMRHIAQTCGATAVLCTSAHQAAIMAQLCDEEGKQLCPVYLVDGPNVTLTSSVFTPRVVAPIIQHTSGSTRFPKAVPITAQQLRANCALVQRLWGVNAETVTVNWLPHYHDMGLMGGILYTLLSGGQSLQMSPFEMIRSPLSWLQAISTYRATFSGGPAFAFQECLTRVPESACDALDLSSWRRAFCGAEPIPSDLLGRFSERFARQGLDPKAAFACYGMAEYTLFIAGEPGIAAAEATLSDTTVAPCLLSAETRANIRISDPQTGDALPDGATGELWLHGASAGTAYLGQPEDSAQTFVQTADGGSWLRTGDLGRIESRFLVISGRLKDTVIVNGQNVAAAEIEWLAAKEDAALNPMAAAVFVPPDAINGHAALFIEVRQGMTPQRSPDQLVSAIRRAVAGTYSIVLDDIRILARGTLPRTSSGKIRRQVLATSYASNPNDLFRRKELQ</sequence>
<comment type="caution">
    <text evidence="3">The sequence shown here is derived from an EMBL/GenBank/DDBJ whole genome shotgun (WGS) entry which is preliminary data.</text>
</comment>
<dbReference type="Gene3D" id="3.30.300.30">
    <property type="match status" value="1"/>
</dbReference>
<name>A0A411YY05_9RHOB</name>
<dbReference type="InterPro" id="IPR042099">
    <property type="entry name" value="ANL_N_sf"/>
</dbReference>
<evidence type="ECO:0000256" key="1">
    <source>
        <dbReference type="ARBA" id="ARBA00006432"/>
    </source>
</evidence>